<name>A0A1F2P9N6_9EURY</name>
<reference evidence="1" key="1">
    <citation type="submission" date="2016-05" db="EMBL/GenBank/DDBJ databases">
        <title>Microbial consortia oxidize butane by reversing methanogenesis.</title>
        <authorList>
            <person name="Laso-Perez R."/>
            <person name="Richter M."/>
            <person name="Wegener G."/>
            <person name="Musat F."/>
        </authorList>
    </citation>
    <scope>NUCLEOTIDE SEQUENCE [LARGE SCALE GENOMIC DNA]</scope>
    <source>
        <strain evidence="1">BOX2</strain>
    </source>
</reference>
<gene>
    <name evidence="1" type="ORF">SCAL_000618</name>
</gene>
<accession>A0A1F2P9N6</accession>
<keyword evidence="2" id="KW-1185">Reference proteome</keyword>
<dbReference type="Proteomes" id="UP000186940">
    <property type="component" value="Unassembled WGS sequence"/>
</dbReference>
<evidence type="ECO:0000313" key="1">
    <source>
        <dbReference type="EMBL" id="OFV67978.1"/>
    </source>
</evidence>
<dbReference type="EMBL" id="LYOS01000002">
    <property type="protein sequence ID" value="OFV67978.1"/>
    <property type="molecule type" value="Genomic_DNA"/>
</dbReference>
<comment type="caution">
    <text evidence="1">The sequence shown here is derived from an EMBL/GenBank/DDBJ whole genome shotgun (WGS) entry which is preliminary data.</text>
</comment>
<evidence type="ECO:0000313" key="2">
    <source>
        <dbReference type="Proteomes" id="UP000186940"/>
    </source>
</evidence>
<dbReference type="STRING" id="1838285.SCAL_000618"/>
<organism evidence="1 2">
    <name type="scientific">Candidatus Syntropharchaeum caldarium</name>
    <dbReference type="NCBI Taxonomy" id="1838285"/>
    <lineage>
        <taxon>Archaea</taxon>
        <taxon>Methanobacteriati</taxon>
        <taxon>Methanobacteriota</taxon>
        <taxon>Stenosarchaea group</taxon>
        <taxon>Methanomicrobia</taxon>
        <taxon>Methanosarcinales</taxon>
        <taxon>ANME-2 cluster</taxon>
        <taxon>Candidatus Syntropharchaeum</taxon>
    </lineage>
</organism>
<sequence>MWLKCLGDLDVRYSERRENAEDELFIICNQEGIPIVIDDIKAFKRFDGLIECLFSVHIVYFLYKSNKITRESALLSIEKMRVERDWKRNIIALTGWILFE</sequence>
<protein>
    <submittedName>
        <fullName evidence="1">Uncharacterized protein</fullName>
    </submittedName>
</protein>
<proteinExistence type="predicted"/>
<dbReference type="AlphaFoldDB" id="A0A1F2P9N6"/>